<dbReference type="PANTHER" id="PTHR40079">
    <property type="entry name" value="MANNAN ENDO-1,4-BETA-MANNOSIDASE E-RELATED"/>
    <property type="match status" value="1"/>
</dbReference>
<keyword evidence="6" id="KW-1133">Transmembrane helix</keyword>
<dbReference type="Gene3D" id="3.20.20.80">
    <property type="entry name" value="Glycosidases"/>
    <property type="match status" value="1"/>
</dbReference>
<dbReference type="PROSITE" id="PS51764">
    <property type="entry name" value="GH26"/>
    <property type="match status" value="1"/>
</dbReference>
<dbReference type="InterPro" id="IPR017853">
    <property type="entry name" value="GH"/>
</dbReference>
<sequence>MIGRSRPLTRDGRRSSRGRHAHGFLAYAMGLVLVLSAVYGVAHSVGGDGEVVTDSATSARWHENGRAAWEDAGSWFRSWSGHRSARPAGAPAAVPTTGTVPSAAAATPEDVPQGPAAVPSSGTGEQPGEGTSVATGDEVAGETGTATPQPAGTGVATRSSLPAGTWLSGASGVGVSDGSLAAWRGTPLGIAGTWSDNNEAMVELWQLHPDGEYGSWQESLDIAIGGISDDESWAEAADGAYDARWRESLTNLRELRGAKGTTYIRFAHEMNGTWFPWSVAPGEADDFIRSWQRFRALQQEIFPAAQLVFCVNRDSSDNDLDWREIFPGAEHVDVMGVDYYNQWPYVDTREEWQESLVETDGYGAPKGLQAHLDFARSVGLPLSLGEWSGNADEGDSVAFIEGMHEFFAANAGSGPGQLLYEVQFNVDKDGRRWLLHGATRMPEAAAAYRDLF</sequence>
<organism evidence="8 9">
    <name type="scientific">Geodermatophilus maliterrae</name>
    <dbReference type="NCBI Taxonomy" id="3162531"/>
    <lineage>
        <taxon>Bacteria</taxon>
        <taxon>Bacillati</taxon>
        <taxon>Actinomycetota</taxon>
        <taxon>Actinomycetes</taxon>
        <taxon>Geodermatophilales</taxon>
        <taxon>Geodermatophilaceae</taxon>
        <taxon>Geodermatophilus</taxon>
    </lineage>
</organism>
<dbReference type="EMBL" id="JBFNXQ010000037">
    <property type="protein sequence ID" value="MEX5719303.1"/>
    <property type="molecule type" value="Genomic_DNA"/>
</dbReference>
<comment type="similarity">
    <text evidence="1 4">Belongs to the glycosyl hydrolase 26 family.</text>
</comment>
<protein>
    <submittedName>
        <fullName evidence="8">Glycosyl hydrolase</fullName>
    </submittedName>
</protein>
<feature type="domain" description="GH26" evidence="7">
    <location>
        <begin position="113"/>
        <end position="452"/>
    </location>
</feature>
<gene>
    <name evidence="8" type="ORF">ABQ292_13110</name>
</gene>
<evidence type="ECO:0000256" key="4">
    <source>
        <dbReference type="PROSITE-ProRule" id="PRU01100"/>
    </source>
</evidence>
<keyword evidence="6" id="KW-0812">Transmembrane</keyword>
<accession>A0ABV3XFE4</accession>
<evidence type="ECO:0000256" key="1">
    <source>
        <dbReference type="ARBA" id="ARBA00007754"/>
    </source>
</evidence>
<dbReference type="SUPFAM" id="SSF51445">
    <property type="entry name" value="(Trans)glycosidases"/>
    <property type="match status" value="1"/>
</dbReference>
<evidence type="ECO:0000313" key="9">
    <source>
        <dbReference type="Proteomes" id="UP001560045"/>
    </source>
</evidence>
<evidence type="ECO:0000256" key="2">
    <source>
        <dbReference type="ARBA" id="ARBA00022801"/>
    </source>
</evidence>
<keyword evidence="9" id="KW-1185">Reference proteome</keyword>
<feature type="active site" description="Nucleophile" evidence="4">
    <location>
        <position position="386"/>
    </location>
</feature>
<dbReference type="InterPro" id="IPR000805">
    <property type="entry name" value="Glyco_hydro_26"/>
</dbReference>
<feature type="region of interest" description="Disordered" evidence="5">
    <location>
        <begin position="80"/>
        <end position="159"/>
    </location>
</feature>
<dbReference type="RefSeq" id="WP_369207005.1">
    <property type="nucleotide sequence ID" value="NZ_JBFNXQ010000037.1"/>
</dbReference>
<name>A0ABV3XFE4_9ACTN</name>
<keyword evidence="2 4" id="KW-0378">Hydrolase</keyword>
<keyword evidence="3 4" id="KW-0326">Glycosidase</keyword>
<dbReference type="InterPro" id="IPR022790">
    <property type="entry name" value="GH26_dom"/>
</dbReference>
<feature type="active site" description="Proton donor" evidence="4">
    <location>
        <position position="269"/>
    </location>
</feature>
<dbReference type="Proteomes" id="UP001560045">
    <property type="component" value="Unassembled WGS sequence"/>
</dbReference>
<evidence type="ECO:0000256" key="5">
    <source>
        <dbReference type="SAM" id="MobiDB-lite"/>
    </source>
</evidence>
<proteinExistence type="inferred from homology"/>
<dbReference type="PANTHER" id="PTHR40079:SF4">
    <property type="entry name" value="GH26 DOMAIN-CONTAINING PROTEIN-RELATED"/>
    <property type="match status" value="1"/>
</dbReference>
<feature type="transmembrane region" description="Helical" evidence="6">
    <location>
        <begin position="21"/>
        <end position="42"/>
    </location>
</feature>
<evidence type="ECO:0000256" key="3">
    <source>
        <dbReference type="ARBA" id="ARBA00023295"/>
    </source>
</evidence>
<keyword evidence="6" id="KW-0472">Membrane</keyword>
<reference evidence="8 9" key="1">
    <citation type="submission" date="2024-06" db="EMBL/GenBank/DDBJ databases">
        <title>Draft genome sequence of Geodermatophilus badlandi, a novel member of the Geodermatophilaceae isolated from badland sedimentary rocks in the Red desert, Wyoming, USA.</title>
        <authorList>
            <person name="Ben Tekaya S."/>
            <person name="Nouioui I."/>
            <person name="Flores G.M."/>
            <person name="Shaal M.N."/>
            <person name="Bredoire F."/>
            <person name="Basile F."/>
            <person name="Van Diepen L."/>
            <person name="Ward N.L."/>
        </authorList>
    </citation>
    <scope>NUCLEOTIDE SEQUENCE [LARGE SCALE GENOMIC DNA]</scope>
    <source>
        <strain evidence="8 9">WL48A</strain>
    </source>
</reference>
<dbReference type="Pfam" id="PF02156">
    <property type="entry name" value="Glyco_hydro_26"/>
    <property type="match status" value="1"/>
</dbReference>
<feature type="compositionally biased region" description="Low complexity" evidence="5">
    <location>
        <begin position="86"/>
        <end position="108"/>
    </location>
</feature>
<evidence type="ECO:0000256" key="6">
    <source>
        <dbReference type="SAM" id="Phobius"/>
    </source>
</evidence>
<comment type="caution">
    <text evidence="8">The sequence shown here is derived from an EMBL/GenBank/DDBJ whole genome shotgun (WGS) entry which is preliminary data.</text>
</comment>
<evidence type="ECO:0000313" key="8">
    <source>
        <dbReference type="EMBL" id="MEX5719303.1"/>
    </source>
</evidence>
<feature type="compositionally biased region" description="Low complexity" evidence="5">
    <location>
        <begin position="141"/>
        <end position="157"/>
    </location>
</feature>
<evidence type="ECO:0000259" key="7">
    <source>
        <dbReference type="PROSITE" id="PS51764"/>
    </source>
</evidence>
<dbReference type="GO" id="GO:0016787">
    <property type="term" value="F:hydrolase activity"/>
    <property type="evidence" value="ECO:0007669"/>
    <property type="project" value="UniProtKB-KW"/>
</dbReference>